<accession>A0A3S5BA72</accession>
<name>A0A3S5BA72_9PLAT</name>
<organism evidence="2 3">
    <name type="scientific">Protopolystoma xenopodis</name>
    <dbReference type="NCBI Taxonomy" id="117903"/>
    <lineage>
        <taxon>Eukaryota</taxon>
        <taxon>Metazoa</taxon>
        <taxon>Spiralia</taxon>
        <taxon>Lophotrochozoa</taxon>
        <taxon>Platyhelminthes</taxon>
        <taxon>Monogenea</taxon>
        <taxon>Polyopisthocotylea</taxon>
        <taxon>Polystomatidea</taxon>
        <taxon>Polystomatidae</taxon>
        <taxon>Protopolystoma</taxon>
    </lineage>
</organism>
<protein>
    <submittedName>
        <fullName evidence="2">Uncharacterized protein</fullName>
    </submittedName>
</protein>
<reference evidence="2" key="1">
    <citation type="submission" date="2018-11" db="EMBL/GenBank/DDBJ databases">
        <authorList>
            <consortium name="Pathogen Informatics"/>
        </authorList>
    </citation>
    <scope>NUCLEOTIDE SEQUENCE</scope>
</reference>
<feature type="compositionally biased region" description="Low complexity" evidence="1">
    <location>
        <begin position="78"/>
        <end position="89"/>
    </location>
</feature>
<evidence type="ECO:0000313" key="3">
    <source>
        <dbReference type="Proteomes" id="UP000784294"/>
    </source>
</evidence>
<dbReference type="EMBL" id="CAAALY010299891">
    <property type="protein sequence ID" value="VEL44455.1"/>
    <property type="molecule type" value="Genomic_DNA"/>
</dbReference>
<dbReference type="AlphaFoldDB" id="A0A3S5BA72"/>
<dbReference type="Proteomes" id="UP000784294">
    <property type="component" value="Unassembled WGS sequence"/>
</dbReference>
<feature type="region of interest" description="Disordered" evidence="1">
    <location>
        <begin position="54"/>
        <end position="121"/>
    </location>
</feature>
<proteinExistence type="predicted"/>
<gene>
    <name evidence="2" type="ORF">PXEA_LOCUS37895</name>
</gene>
<evidence type="ECO:0000313" key="2">
    <source>
        <dbReference type="EMBL" id="VEL44455.1"/>
    </source>
</evidence>
<feature type="non-terminal residue" evidence="2">
    <location>
        <position position="1"/>
    </location>
</feature>
<keyword evidence="3" id="KW-1185">Reference proteome</keyword>
<sequence>MLSPNFNPIRPYFCEMCYLIPDRVAMMWPTSDSSLDSFLAAERACALATACPSEEVAPSVSRLHSHDRQHGAEIHRGQPNQQQQQSQEQSDPFSRVLQAPQALLQTRKSDEPNNLTKATSK</sequence>
<feature type="compositionally biased region" description="Polar residues" evidence="1">
    <location>
        <begin position="112"/>
        <end position="121"/>
    </location>
</feature>
<evidence type="ECO:0000256" key="1">
    <source>
        <dbReference type="SAM" id="MobiDB-lite"/>
    </source>
</evidence>
<comment type="caution">
    <text evidence="2">The sequence shown here is derived from an EMBL/GenBank/DDBJ whole genome shotgun (WGS) entry which is preliminary data.</text>
</comment>
<feature type="compositionally biased region" description="Basic and acidic residues" evidence="1">
    <location>
        <begin position="64"/>
        <end position="76"/>
    </location>
</feature>